<dbReference type="EMBL" id="FTNK01000008">
    <property type="protein sequence ID" value="SIR18771.1"/>
    <property type="molecule type" value="Genomic_DNA"/>
</dbReference>
<sequence length="394" mass="46560">MFNQAVNTGKVELPDIGYELSSMQKRMYICNKLPIYRLPLFYELEASMTYSSIYSSVYHTLINQITLQVKYFYDAEHRKFFQKVIPLQQEEFTIPQIEINEDIILYITKQQENIDLTKDYPWRIQFLQHKDKRYLYIEFHHICIDGLGIGRFEEVLFQHLLNQVCSQSQSSLDLSTYHTISELQSKSVIQPFPSLELLKLPTQELARSSQVGRVTDRISQDRLTKIDRIAKKLNVTKNTVYQGLIEQVLSKCCVGQVYGAIGNWRMNLGNFNEVGCFVKLSPKVIMSELNLEDRVKQIFIENWNGFGKIEEVTSTTPEFNVVYSYEEDMFHYFHYISVDQLVKFDIYFRVYVQQEETNVEVEYNKGKYTEQQITDLYEPLYKVLDSYEEEEVLL</sequence>
<accession>A0ABY1K2Y6</accession>
<keyword evidence="3" id="KW-1185">Reference proteome</keyword>
<dbReference type="Gene3D" id="3.30.559.30">
    <property type="entry name" value="Nonribosomal peptide synthetase, condensation domain"/>
    <property type="match status" value="1"/>
</dbReference>
<organism evidence="2 3">
    <name type="scientific">Paenibacillus macquariensis</name>
    <dbReference type="NCBI Taxonomy" id="948756"/>
    <lineage>
        <taxon>Bacteria</taxon>
        <taxon>Bacillati</taxon>
        <taxon>Bacillota</taxon>
        <taxon>Bacilli</taxon>
        <taxon>Bacillales</taxon>
        <taxon>Paenibacillaceae</taxon>
        <taxon>Paenibacillus</taxon>
    </lineage>
</organism>
<dbReference type="SUPFAM" id="SSF52777">
    <property type="entry name" value="CoA-dependent acyltransferases"/>
    <property type="match status" value="2"/>
</dbReference>
<dbReference type="Proteomes" id="UP000186666">
    <property type="component" value="Unassembled WGS sequence"/>
</dbReference>
<comment type="caution">
    <text evidence="2">The sequence shown here is derived from an EMBL/GenBank/DDBJ whole genome shotgun (WGS) entry which is preliminary data.</text>
</comment>
<dbReference type="InterPro" id="IPR001242">
    <property type="entry name" value="Condensation_dom"/>
</dbReference>
<name>A0ABY1K2Y6_9BACL</name>
<dbReference type="Pfam" id="PF00668">
    <property type="entry name" value="Condensation"/>
    <property type="match status" value="1"/>
</dbReference>
<proteinExistence type="predicted"/>
<evidence type="ECO:0000313" key="3">
    <source>
        <dbReference type="Proteomes" id="UP000186666"/>
    </source>
</evidence>
<dbReference type="RefSeq" id="WP_068579475.1">
    <property type="nucleotide sequence ID" value="NZ_FTNK01000008.1"/>
</dbReference>
<protein>
    <submittedName>
        <fullName evidence="2">Condensation domain-containing protein</fullName>
    </submittedName>
</protein>
<feature type="domain" description="Condensation" evidence="1">
    <location>
        <begin position="18"/>
        <end position="385"/>
    </location>
</feature>
<reference evidence="2 3" key="1">
    <citation type="submission" date="2017-01" db="EMBL/GenBank/DDBJ databases">
        <authorList>
            <person name="Varghese N."/>
            <person name="Submissions S."/>
        </authorList>
    </citation>
    <scope>NUCLEOTIDE SEQUENCE [LARGE SCALE GENOMIC DNA]</scope>
    <source>
        <strain evidence="2 3">ATCC 23464</strain>
    </source>
</reference>
<evidence type="ECO:0000259" key="1">
    <source>
        <dbReference type="Pfam" id="PF00668"/>
    </source>
</evidence>
<evidence type="ECO:0000313" key="2">
    <source>
        <dbReference type="EMBL" id="SIR18771.1"/>
    </source>
</evidence>
<dbReference type="Gene3D" id="3.30.559.10">
    <property type="entry name" value="Chloramphenicol acetyltransferase-like domain"/>
    <property type="match status" value="1"/>
</dbReference>
<gene>
    <name evidence="2" type="ORF">SAMN05421578_108111</name>
</gene>
<dbReference type="InterPro" id="IPR023213">
    <property type="entry name" value="CAT-like_dom_sf"/>
</dbReference>